<dbReference type="GO" id="GO:0005524">
    <property type="term" value="F:ATP binding"/>
    <property type="evidence" value="ECO:0007669"/>
    <property type="project" value="InterPro"/>
</dbReference>
<dbReference type="PANTHER" id="PTHR10073:SF47">
    <property type="entry name" value="DNA MISMATCH REPAIR PROTEIN MLH3"/>
    <property type="match status" value="1"/>
</dbReference>
<dbReference type="FunCoup" id="K0K6B6">
    <property type="interactions" value="515"/>
</dbReference>
<dbReference type="GO" id="GO:0140664">
    <property type="term" value="F:ATP-dependent DNA damage sensor activity"/>
    <property type="evidence" value="ECO:0007669"/>
    <property type="project" value="InterPro"/>
</dbReference>
<feature type="region of interest" description="Disordered" evidence="3">
    <location>
        <begin position="477"/>
        <end position="496"/>
    </location>
</feature>
<name>K0K6B6_WICCF</name>
<dbReference type="EMBL" id="CAIF01000001">
    <property type="protein sequence ID" value="CCH40485.1"/>
    <property type="molecule type" value="Genomic_DNA"/>
</dbReference>
<comment type="similarity">
    <text evidence="1">Belongs to the DNA mismatch repair MutL/HexB family.</text>
</comment>
<dbReference type="AlphaFoldDB" id="K0K6B6"/>
<dbReference type="GO" id="GO:0032300">
    <property type="term" value="C:mismatch repair complex"/>
    <property type="evidence" value="ECO:0007669"/>
    <property type="project" value="InterPro"/>
</dbReference>
<evidence type="ECO:0000256" key="2">
    <source>
        <dbReference type="ARBA" id="ARBA00022763"/>
    </source>
</evidence>
<keyword evidence="2" id="KW-0227">DNA damage</keyword>
<dbReference type="Gene3D" id="3.30.565.10">
    <property type="entry name" value="Histidine kinase-like ATPase, C-terminal domain"/>
    <property type="match status" value="1"/>
</dbReference>
<dbReference type="GO" id="GO:0016887">
    <property type="term" value="F:ATP hydrolysis activity"/>
    <property type="evidence" value="ECO:0007669"/>
    <property type="project" value="InterPro"/>
</dbReference>
<dbReference type="InterPro" id="IPR038973">
    <property type="entry name" value="MutL/Mlh/Pms-like"/>
</dbReference>
<keyword evidence="6" id="KW-1185">Reference proteome</keyword>
<dbReference type="InParanoid" id="K0K6B6"/>
<accession>K0K6B6</accession>
<dbReference type="InterPro" id="IPR014790">
    <property type="entry name" value="MutL_C"/>
</dbReference>
<dbReference type="SUPFAM" id="SSF118116">
    <property type="entry name" value="DNA mismatch repair protein MutL"/>
    <property type="match status" value="1"/>
</dbReference>
<dbReference type="Pfam" id="PF08676">
    <property type="entry name" value="MutL_C"/>
    <property type="match status" value="1"/>
</dbReference>
<dbReference type="Pfam" id="PF13589">
    <property type="entry name" value="HATPase_c_3"/>
    <property type="match status" value="1"/>
</dbReference>
<dbReference type="eggNOG" id="KOG1977">
    <property type="taxonomic scope" value="Eukaryota"/>
</dbReference>
<dbReference type="SMART" id="SM00853">
    <property type="entry name" value="MutL_C"/>
    <property type="match status" value="1"/>
</dbReference>
<dbReference type="Proteomes" id="UP000009328">
    <property type="component" value="Unassembled WGS sequence"/>
</dbReference>
<evidence type="ECO:0000256" key="1">
    <source>
        <dbReference type="ARBA" id="ARBA00006082"/>
    </source>
</evidence>
<evidence type="ECO:0000259" key="4">
    <source>
        <dbReference type="SMART" id="SM00853"/>
    </source>
</evidence>
<sequence length="735" mass="83270">MPEKNGIIQRLDNDVAVVLQSQVLISSLPDALREVIQNSLDANAQNIEVEINFEELSFTVYDDGCGIDPSNLSLIGNPHYTSKLKSLNDLRSITTFGFRGQALHSLSSISTLTIISKVTSYNSSFSTVIGNSKRLFEPKMLSEDSVFYPVQPNHHGTIVSVKDLFKNIPVRHGQATKVPDHKILEDIREIILHCAITFPKVHFKIWKKISILTRSLICDLKCSDEKTQSGQITCAMDNIYGLSLRDRCQNLSVEFQDYKVSCSIGKLPVQSKNYQFIFWNNRLLKQKDLNKEINKNFQNSGFGSQDDVLVSSISRHETSPKKGRSPTKAASSVGSPYSKYPVFVIIIKGKLSTSDLIQDPSKSLNCTKHINVVTPLILKLIKSFLKMNGYSTGNGSFLGRTKKQQIGKHLTLTDDHDDVDGYSPTQMNFLLKSRLGIKNASNRQVSGMFSCGPKDDLKRPNHKQVDLKIRKLSYRDSSKDENQHLPKPKKRLLDQHNGDCSHSHRFVEAEEVKILKDWLHNISVIGQVDDKFILVKLSQPSSKLFIIDQHACDERIKVEALTAEFIKSVCDPFFDLGISVEDRNIHLKFDNSDIDLLRQYQKQCEVWGIRYFILSNNIVHITHLPDLLVSKIDEDKLFLKKCLSQYINDLSSHKKLKSLSKDWWSNLQAIPSIIMDLINSKACRSAVMFGKSLSKPECEQLIKELVKCKQPFQCAHGRPSIVPLCDLRLLQDINE</sequence>
<protein>
    <submittedName>
        <fullName evidence="5">DNA mismatch repair protein</fullName>
    </submittedName>
</protein>
<proteinExistence type="inferred from homology"/>
<dbReference type="Gene3D" id="3.30.1540.20">
    <property type="entry name" value="MutL, C-terminal domain, dimerisation subdomain"/>
    <property type="match status" value="1"/>
</dbReference>
<dbReference type="InterPro" id="IPR037198">
    <property type="entry name" value="MutL_C_sf"/>
</dbReference>
<evidence type="ECO:0000313" key="6">
    <source>
        <dbReference type="Proteomes" id="UP000009328"/>
    </source>
</evidence>
<dbReference type="SUPFAM" id="SSF55874">
    <property type="entry name" value="ATPase domain of HSP90 chaperone/DNA topoisomerase II/histidine kinase"/>
    <property type="match status" value="1"/>
</dbReference>
<dbReference type="InterPro" id="IPR014721">
    <property type="entry name" value="Ribsml_uS5_D2-typ_fold_subgr"/>
</dbReference>
<dbReference type="STRING" id="1206466.K0K6B6"/>
<dbReference type="InterPro" id="IPR042120">
    <property type="entry name" value="MutL_C_dimsub"/>
</dbReference>
<evidence type="ECO:0000256" key="3">
    <source>
        <dbReference type="SAM" id="MobiDB-lite"/>
    </source>
</evidence>
<dbReference type="HOGENOM" id="CLU_005415_1_0_1"/>
<dbReference type="PANTHER" id="PTHR10073">
    <property type="entry name" value="DNA MISMATCH REPAIR PROTEIN MLH, PMS, MUTL"/>
    <property type="match status" value="1"/>
</dbReference>
<dbReference type="GO" id="GO:0061982">
    <property type="term" value="P:meiosis I cell cycle process"/>
    <property type="evidence" value="ECO:0007669"/>
    <property type="project" value="UniProtKB-ARBA"/>
</dbReference>
<feature type="domain" description="MutL C-terminal dimerisation" evidence="4">
    <location>
        <begin position="524"/>
        <end position="693"/>
    </location>
</feature>
<reference evidence="5 6" key="1">
    <citation type="journal article" date="2012" name="Eukaryot. Cell">
        <title>Draft genome sequence of Wickerhamomyces ciferrii NRRL Y-1031 F-60-10.</title>
        <authorList>
            <person name="Schneider J."/>
            <person name="Andrea H."/>
            <person name="Blom J."/>
            <person name="Jaenicke S."/>
            <person name="Ruckert C."/>
            <person name="Schorsch C."/>
            <person name="Szczepanowski R."/>
            <person name="Farwick M."/>
            <person name="Goesmann A."/>
            <person name="Puhler A."/>
            <person name="Schaffer S."/>
            <person name="Tauch A."/>
            <person name="Kohler T."/>
            <person name="Brinkrolf K."/>
        </authorList>
    </citation>
    <scope>NUCLEOTIDE SEQUENCE [LARGE SCALE GENOMIC DNA]</scope>
    <source>
        <strain evidence="6">ATCC 14091 / BCRC 22168 / CBS 111 / JCM 3599 / NBRC 0793 / NRRL Y-1031 F-60-10</strain>
    </source>
</reference>
<feature type="region of interest" description="Disordered" evidence="3">
    <location>
        <begin position="314"/>
        <end position="334"/>
    </location>
</feature>
<dbReference type="GO" id="GO:0006298">
    <property type="term" value="P:mismatch repair"/>
    <property type="evidence" value="ECO:0007669"/>
    <property type="project" value="InterPro"/>
</dbReference>
<dbReference type="InterPro" id="IPR036890">
    <property type="entry name" value="HATPase_C_sf"/>
</dbReference>
<organism evidence="5 6">
    <name type="scientific">Wickerhamomyces ciferrii (strain ATCC 14091 / BCRC 22168 / CBS 111 / JCM 3599 / NBRC 0793 / NRRL Y-1031 F-60-10)</name>
    <name type="common">Yeast</name>
    <name type="synonym">Pichia ciferrii</name>
    <dbReference type="NCBI Taxonomy" id="1206466"/>
    <lineage>
        <taxon>Eukaryota</taxon>
        <taxon>Fungi</taxon>
        <taxon>Dikarya</taxon>
        <taxon>Ascomycota</taxon>
        <taxon>Saccharomycotina</taxon>
        <taxon>Saccharomycetes</taxon>
        <taxon>Phaffomycetales</taxon>
        <taxon>Wickerhamomycetaceae</taxon>
        <taxon>Wickerhamomyces</taxon>
    </lineage>
</organism>
<dbReference type="Gene3D" id="3.30.230.10">
    <property type="match status" value="1"/>
</dbReference>
<evidence type="ECO:0000313" key="5">
    <source>
        <dbReference type="EMBL" id="CCH40485.1"/>
    </source>
</evidence>
<comment type="caution">
    <text evidence="5">The sequence shown here is derived from an EMBL/GenBank/DDBJ whole genome shotgun (WGS) entry which is preliminary data.</text>
</comment>
<gene>
    <name evidence="5" type="ORF">BN7_18</name>
</gene>